<dbReference type="AlphaFoldDB" id="D8PZQ3"/>
<dbReference type="Pfam" id="PF22062">
    <property type="entry name" value="OB_DPOA2"/>
    <property type="match status" value="1"/>
</dbReference>
<dbReference type="OMA" id="PFLDIEH"/>
<dbReference type="STRING" id="578458.D8PZQ3"/>
<protein>
    <recommendedName>
        <fullName evidence="3">DNA polymerase alpha subunit B</fullName>
    </recommendedName>
</protein>
<feature type="compositionally biased region" description="Low complexity" evidence="6">
    <location>
        <begin position="824"/>
        <end position="867"/>
    </location>
</feature>
<feature type="region of interest" description="Disordered" evidence="6">
    <location>
        <begin position="724"/>
        <end position="877"/>
    </location>
</feature>
<dbReference type="Gene3D" id="3.60.21.60">
    <property type="match status" value="3"/>
</dbReference>
<feature type="region of interest" description="Disordered" evidence="6">
    <location>
        <begin position="286"/>
        <end position="323"/>
    </location>
</feature>
<evidence type="ECO:0000256" key="4">
    <source>
        <dbReference type="ARBA" id="ARBA00022705"/>
    </source>
</evidence>
<comment type="similarity">
    <text evidence="2">Belongs to the DNA polymerase alpha subunit B family.</text>
</comment>
<feature type="compositionally biased region" description="Basic and acidic residues" evidence="6">
    <location>
        <begin position="775"/>
        <end position="814"/>
    </location>
</feature>
<feature type="domain" description="DNA polymerase alpha subunit B OB" evidence="8">
    <location>
        <begin position="193"/>
        <end position="261"/>
    </location>
</feature>
<feature type="region of interest" description="Disordered" evidence="6">
    <location>
        <begin position="482"/>
        <end position="511"/>
    </location>
</feature>
<gene>
    <name evidence="9" type="ORF">SCHCODRAFT_233383</name>
</gene>
<feature type="region of interest" description="Disordered" evidence="6">
    <location>
        <begin position="631"/>
        <end position="669"/>
    </location>
</feature>
<feature type="compositionally biased region" description="Polar residues" evidence="6">
    <location>
        <begin position="298"/>
        <end position="314"/>
    </location>
</feature>
<dbReference type="PANTHER" id="PTHR23061:SF12">
    <property type="entry name" value="DNA POLYMERASE ALPHA SUBUNIT B"/>
    <property type="match status" value="1"/>
</dbReference>
<feature type="compositionally biased region" description="Gly residues" evidence="6">
    <location>
        <begin position="482"/>
        <end position="493"/>
    </location>
</feature>
<comment type="subcellular location">
    <subcellularLocation>
        <location evidence="1">Nucleus</location>
    </subcellularLocation>
</comment>
<dbReference type="Proteomes" id="UP000007431">
    <property type="component" value="Unassembled WGS sequence"/>
</dbReference>
<dbReference type="OrthoDB" id="336885at2759"/>
<keyword evidence="4" id="KW-0235">DNA replication</keyword>
<keyword evidence="5" id="KW-0539">Nucleus</keyword>
<dbReference type="GO" id="GO:0005658">
    <property type="term" value="C:alpha DNA polymerase:primase complex"/>
    <property type="evidence" value="ECO:0007669"/>
    <property type="project" value="TreeGrafter"/>
</dbReference>
<sequence length="877" mass="92696">MDALRDELKEKFGDDLANNDALLEESVQLCTHHGLDADSFLWKWEAMKWEMGKDIRGKPPAFDADKLNAIRAGLHRKLADEERQRAKTRAPAVATRGAARALPGMRAMGMGSSGSRPLPPFAQRGRAAPVKAEPMDVDVPVAGPSTGGSTIVGTSSSARAAHLHFVGPDMSEEAKKARAYRYMYSTIHDRSIALDDRIEDFVNLVQTHYGTEPPEDPASKSSDLTLVVGRVTSDTDGAKLADSTLRIETARYLGAVGGAPLRLAEGFRVVGRACGVAQSAVDSTSALSPSAQAGDGNAETNGASQELESSTPSQKKSKRTPAPIVTIPGAPLALFPGAIVALRGRNGAGTFVAEEALVLPPLPPPPGYFPSIPSGLSSSTPSMTPSSSTPYPAPSTSSAPFTMAVFAGPYTSDSDLNFAPWQSALAALREEAVDVVVLLGPFLDSAHPLIKTGDADEPLHRMFLRRFLMPLRRWLNGVGPVGGATGGGGGGGASESAGGEDAGEGESKPLGSKGGRLALLIPSVRDALSNHLTFPQAELAGFEAFDERIRFLPNPARFAINGVSFAATSAETVFHLQAERLLKRGAGPPESGDPVANLYRVMLEQRSFYPLFPGLHPGDVHLDVAHLSGLTIGTTDSPEKTKPNGAGKSESESVKVQSGDGEPRPWEQTAPDVLIVPTRLKEMAKRVSTMYPELSAAAPTSSYTTLAVNPSYVAKGRHAVLQVNPGATGEGRGSRPYVSRPSRTQQLEQAKALAKKGGPSALKALGATPSVEVPEEFKRKEGTANKILEQREKERKERERKEAKEKGKDKEKGRDRKRARRDSSASSASDSGSDSDSDSSSSASSRSSDSDSGSGSDSGSSASSSSRGRSRDRKRRR</sequence>
<dbReference type="GO" id="GO:0006270">
    <property type="term" value="P:DNA replication initiation"/>
    <property type="evidence" value="ECO:0007669"/>
    <property type="project" value="TreeGrafter"/>
</dbReference>
<evidence type="ECO:0000313" key="10">
    <source>
        <dbReference type="Proteomes" id="UP000007431"/>
    </source>
</evidence>
<evidence type="ECO:0000256" key="5">
    <source>
        <dbReference type="ARBA" id="ARBA00023242"/>
    </source>
</evidence>
<feature type="region of interest" description="Disordered" evidence="6">
    <location>
        <begin position="370"/>
        <end position="395"/>
    </location>
</feature>
<feature type="compositionally biased region" description="Basic residues" evidence="6">
    <location>
        <begin position="868"/>
        <end position="877"/>
    </location>
</feature>
<dbReference type="EMBL" id="GL377304">
    <property type="protein sequence ID" value="EFI98900.1"/>
    <property type="molecule type" value="Genomic_DNA"/>
</dbReference>
<proteinExistence type="inferred from homology"/>
<name>D8PZQ3_SCHCM</name>
<organism evidence="10">
    <name type="scientific">Schizophyllum commune (strain H4-8 / FGSC 9210)</name>
    <name type="common">Split gill fungus</name>
    <dbReference type="NCBI Taxonomy" id="578458"/>
    <lineage>
        <taxon>Eukaryota</taxon>
        <taxon>Fungi</taxon>
        <taxon>Dikarya</taxon>
        <taxon>Basidiomycota</taxon>
        <taxon>Agaricomycotina</taxon>
        <taxon>Agaricomycetes</taxon>
        <taxon>Agaricomycetidae</taxon>
        <taxon>Agaricales</taxon>
        <taxon>Schizophyllaceae</taxon>
        <taxon>Schizophyllum</taxon>
    </lineage>
</organism>
<keyword evidence="10" id="KW-1185">Reference proteome</keyword>
<dbReference type="HOGENOM" id="CLU_327934_0_0_1"/>
<evidence type="ECO:0000256" key="1">
    <source>
        <dbReference type="ARBA" id="ARBA00004123"/>
    </source>
</evidence>
<evidence type="ECO:0000256" key="3">
    <source>
        <dbReference type="ARBA" id="ARBA00018596"/>
    </source>
</evidence>
<evidence type="ECO:0000259" key="8">
    <source>
        <dbReference type="Pfam" id="PF22062"/>
    </source>
</evidence>
<feature type="domain" description="DNA polymerase alpha/delta/epsilon subunit B" evidence="7">
    <location>
        <begin position="519"/>
        <end position="681"/>
    </location>
</feature>
<evidence type="ECO:0000256" key="6">
    <source>
        <dbReference type="SAM" id="MobiDB-lite"/>
    </source>
</evidence>
<dbReference type="GeneID" id="9585432"/>
<accession>D8PZQ3</accession>
<dbReference type="eggNOG" id="KOG1625">
    <property type="taxonomic scope" value="Eukaryota"/>
</dbReference>
<evidence type="ECO:0000313" key="9">
    <source>
        <dbReference type="EMBL" id="EFI98900.1"/>
    </source>
</evidence>
<dbReference type="KEGG" id="scm:SCHCO_02569047"/>
<reference evidence="9 10" key="1">
    <citation type="journal article" date="2010" name="Nat. Biotechnol.">
        <title>Genome sequence of the model mushroom Schizophyllum commune.</title>
        <authorList>
            <person name="Ohm R.A."/>
            <person name="de Jong J.F."/>
            <person name="Lugones L.G."/>
            <person name="Aerts A."/>
            <person name="Kothe E."/>
            <person name="Stajich J.E."/>
            <person name="de Vries R.P."/>
            <person name="Record E."/>
            <person name="Levasseur A."/>
            <person name="Baker S.E."/>
            <person name="Bartholomew K.A."/>
            <person name="Coutinho P.M."/>
            <person name="Erdmann S."/>
            <person name="Fowler T.J."/>
            <person name="Gathman A.C."/>
            <person name="Lombard V."/>
            <person name="Henrissat B."/>
            <person name="Knabe N."/>
            <person name="Kuees U."/>
            <person name="Lilly W.W."/>
            <person name="Lindquist E."/>
            <person name="Lucas S."/>
            <person name="Magnuson J.K."/>
            <person name="Piumi F."/>
            <person name="Raudaskoski M."/>
            <person name="Salamov A."/>
            <person name="Schmutz J."/>
            <person name="Schwarze F.W.M.R."/>
            <person name="vanKuyk P.A."/>
            <person name="Horton J.S."/>
            <person name="Grigoriev I.V."/>
            <person name="Woesten H.A.B."/>
        </authorList>
    </citation>
    <scope>NUCLEOTIDE SEQUENCE [LARGE SCALE GENOMIC DNA]</scope>
    <source>
        <strain evidence="10">H4-8 / FGSC 9210</strain>
    </source>
</reference>
<evidence type="ECO:0000259" key="7">
    <source>
        <dbReference type="Pfam" id="PF04042"/>
    </source>
</evidence>
<dbReference type="Pfam" id="PF04042">
    <property type="entry name" value="DNA_pol_E_B"/>
    <property type="match status" value="1"/>
</dbReference>
<evidence type="ECO:0000256" key="2">
    <source>
        <dbReference type="ARBA" id="ARBA00007299"/>
    </source>
</evidence>
<dbReference type="InterPro" id="IPR007185">
    <property type="entry name" value="DNA_pol_a/d/e_bsu"/>
</dbReference>
<dbReference type="GO" id="GO:0003677">
    <property type="term" value="F:DNA binding"/>
    <property type="evidence" value="ECO:0007669"/>
    <property type="project" value="InterPro"/>
</dbReference>
<dbReference type="FunCoup" id="D8PZQ3">
    <property type="interactions" value="166"/>
</dbReference>
<dbReference type="VEuPathDB" id="FungiDB:SCHCODRAFT_02569047"/>
<dbReference type="PANTHER" id="PTHR23061">
    <property type="entry name" value="DNA POLYMERASE 2 ALPHA 70 KDA SUBUNIT"/>
    <property type="match status" value="1"/>
</dbReference>
<dbReference type="InParanoid" id="D8PZQ3"/>
<dbReference type="InterPro" id="IPR054300">
    <property type="entry name" value="OB_DPOA2"/>
</dbReference>
<dbReference type="InterPro" id="IPR016722">
    <property type="entry name" value="DNA_pol_alpha_bsu"/>
</dbReference>